<dbReference type="Proteomes" id="UP000199169">
    <property type="component" value="Unassembled WGS sequence"/>
</dbReference>
<evidence type="ECO:0000256" key="3">
    <source>
        <dbReference type="ARBA" id="ARBA00023110"/>
    </source>
</evidence>
<evidence type="ECO:0000256" key="6">
    <source>
        <dbReference type="RuleBase" id="RU003915"/>
    </source>
</evidence>
<keyword evidence="4 5" id="KW-0413">Isomerase</keyword>
<dbReference type="AlphaFoldDB" id="A0A1A8XM72"/>
<evidence type="ECO:0000259" key="7">
    <source>
        <dbReference type="PROSITE" id="PS50059"/>
    </source>
</evidence>
<evidence type="ECO:0000256" key="5">
    <source>
        <dbReference type="PROSITE-ProRule" id="PRU00277"/>
    </source>
</evidence>
<name>A0A1A8XM72_9PROT</name>
<dbReference type="InterPro" id="IPR048261">
    <property type="entry name" value="SlpA/SlyD-like_ins_sf"/>
</dbReference>
<sequence length="152" mass="16302">MKPANAPSGTTPTVARDSYLTLHYSLSDVDGTEHVSTFDLSPATLQMGSGQLAETLERCLLGMAAGQRQVFQLAADDAFGAHNPRLVERIARSALPPEIELRANSLIEFSAPDGGGFAGFLRELSETSALFDFNHPLAGKPVRFEVEVIAIM</sequence>
<dbReference type="InterPro" id="IPR046357">
    <property type="entry name" value="PPIase_dom_sf"/>
</dbReference>
<dbReference type="STRING" id="1860102.ACCAA_310017"/>
<evidence type="ECO:0000256" key="2">
    <source>
        <dbReference type="ARBA" id="ARBA00006577"/>
    </source>
</evidence>
<keyword evidence="3 5" id="KW-0697">Rotamase</keyword>
<keyword evidence="9" id="KW-1185">Reference proteome</keyword>
<reference evidence="8 9" key="1">
    <citation type="submission" date="2016-06" db="EMBL/GenBank/DDBJ databases">
        <authorList>
            <person name="Kjaerup R.B."/>
            <person name="Dalgaard T.S."/>
            <person name="Juul-Madsen H.R."/>
        </authorList>
    </citation>
    <scope>NUCLEOTIDE SEQUENCE [LARGE SCALE GENOMIC DNA]</scope>
    <source>
        <strain evidence="8">3</strain>
    </source>
</reference>
<dbReference type="PANTHER" id="PTHR47861:SF4">
    <property type="entry name" value="FKBP-TYPE 16 KDA PEPTIDYL-PROLYL CIS-TRANS ISOMERASE"/>
    <property type="match status" value="1"/>
</dbReference>
<dbReference type="Pfam" id="PF00254">
    <property type="entry name" value="FKBP_C"/>
    <property type="match status" value="1"/>
</dbReference>
<dbReference type="RefSeq" id="WP_186407049.1">
    <property type="nucleotide sequence ID" value="NZ_FLQX01000107.1"/>
</dbReference>
<dbReference type="EC" id="5.2.1.8" evidence="6"/>
<feature type="domain" description="PPIase FKBP-type" evidence="7">
    <location>
        <begin position="17"/>
        <end position="101"/>
    </location>
</feature>
<comment type="catalytic activity">
    <reaction evidence="1 5 6">
        <text>[protein]-peptidylproline (omega=180) = [protein]-peptidylproline (omega=0)</text>
        <dbReference type="Rhea" id="RHEA:16237"/>
        <dbReference type="Rhea" id="RHEA-COMP:10747"/>
        <dbReference type="Rhea" id="RHEA-COMP:10748"/>
        <dbReference type="ChEBI" id="CHEBI:83833"/>
        <dbReference type="ChEBI" id="CHEBI:83834"/>
        <dbReference type="EC" id="5.2.1.8"/>
    </reaction>
</comment>
<gene>
    <name evidence="8" type="ORF">ACCAA_310017</name>
</gene>
<dbReference type="Gene3D" id="2.40.10.330">
    <property type="match status" value="1"/>
</dbReference>
<evidence type="ECO:0000313" key="9">
    <source>
        <dbReference type="Proteomes" id="UP000199169"/>
    </source>
</evidence>
<organism evidence="8 9">
    <name type="scientific">Candidatus Accumulibacter aalborgensis</name>
    <dbReference type="NCBI Taxonomy" id="1860102"/>
    <lineage>
        <taxon>Bacteria</taxon>
        <taxon>Pseudomonadati</taxon>
        <taxon>Pseudomonadota</taxon>
        <taxon>Betaproteobacteria</taxon>
        <taxon>Candidatus Accumulibacter</taxon>
    </lineage>
</organism>
<dbReference type="EMBL" id="FLQX01000107">
    <property type="protein sequence ID" value="SBT06250.1"/>
    <property type="molecule type" value="Genomic_DNA"/>
</dbReference>
<dbReference type="InterPro" id="IPR001179">
    <property type="entry name" value="PPIase_FKBP_dom"/>
</dbReference>
<comment type="similarity">
    <text evidence="2 6">Belongs to the FKBP-type PPIase family.</text>
</comment>
<dbReference type="PANTHER" id="PTHR47861">
    <property type="entry name" value="FKBP-TYPE PEPTIDYL-PROLYL CIS-TRANS ISOMERASE SLYD"/>
    <property type="match status" value="1"/>
</dbReference>
<accession>A0A1A8XM72</accession>
<dbReference type="SUPFAM" id="SSF54534">
    <property type="entry name" value="FKBP-like"/>
    <property type="match status" value="1"/>
</dbReference>
<evidence type="ECO:0000256" key="1">
    <source>
        <dbReference type="ARBA" id="ARBA00000971"/>
    </source>
</evidence>
<protein>
    <recommendedName>
        <fullName evidence="6">Peptidyl-prolyl cis-trans isomerase</fullName>
        <ecNumber evidence="6">5.2.1.8</ecNumber>
    </recommendedName>
</protein>
<dbReference type="Gene3D" id="3.10.50.40">
    <property type="match status" value="1"/>
</dbReference>
<proteinExistence type="inferred from homology"/>
<dbReference type="GO" id="GO:0003755">
    <property type="term" value="F:peptidyl-prolyl cis-trans isomerase activity"/>
    <property type="evidence" value="ECO:0007669"/>
    <property type="project" value="UniProtKB-UniRule"/>
</dbReference>
<evidence type="ECO:0000313" key="8">
    <source>
        <dbReference type="EMBL" id="SBT06250.1"/>
    </source>
</evidence>
<dbReference type="PROSITE" id="PS50059">
    <property type="entry name" value="FKBP_PPIASE"/>
    <property type="match status" value="1"/>
</dbReference>
<evidence type="ECO:0000256" key="4">
    <source>
        <dbReference type="ARBA" id="ARBA00023235"/>
    </source>
</evidence>